<keyword evidence="2" id="KW-1185">Reference proteome</keyword>
<gene>
    <name evidence="1" type="ORF">LOK49_LG08G00768</name>
</gene>
<accession>A0ACC0GQM9</accession>
<proteinExistence type="predicted"/>
<name>A0ACC0GQM9_9ERIC</name>
<dbReference type="EMBL" id="CM045766">
    <property type="protein sequence ID" value="KAI8002803.1"/>
    <property type="molecule type" value="Genomic_DNA"/>
</dbReference>
<reference evidence="1 2" key="1">
    <citation type="journal article" date="2022" name="Plant J.">
        <title>Chromosome-level genome of Camellia lanceoleosa provides a valuable resource for understanding genome evolution and self-incompatibility.</title>
        <authorList>
            <person name="Gong W."/>
            <person name="Xiao S."/>
            <person name="Wang L."/>
            <person name="Liao Z."/>
            <person name="Chang Y."/>
            <person name="Mo W."/>
            <person name="Hu G."/>
            <person name="Li W."/>
            <person name="Zhao G."/>
            <person name="Zhu H."/>
            <person name="Hu X."/>
            <person name="Ji K."/>
            <person name="Xiang X."/>
            <person name="Song Q."/>
            <person name="Yuan D."/>
            <person name="Jin S."/>
            <person name="Zhang L."/>
        </authorList>
    </citation>
    <scope>NUCLEOTIDE SEQUENCE [LARGE SCALE GENOMIC DNA]</scope>
    <source>
        <strain evidence="1">SQ_2022a</strain>
    </source>
</reference>
<protein>
    <submittedName>
        <fullName evidence="1">Uncharacterized protein</fullName>
    </submittedName>
</protein>
<organism evidence="1 2">
    <name type="scientific">Camellia lanceoleosa</name>
    <dbReference type="NCBI Taxonomy" id="1840588"/>
    <lineage>
        <taxon>Eukaryota</taxon>
        <taxon>Viridiplantae</taxon>
        <taxon>Streptophyta</taxon>
        <taxon>Embryophyta</taxon>
        <taxon>Tracheophyta</taxon>
        <taxon>Spermatophyta</taxon>
        <taxon>Magnoliopsida</taxon>
        <taxon>eudicotyledons</taxon>
        <taxon>Gunneridae</taxon>
        <taxon>Pentapetalae</taxon>
        <taxon>asterids</taxon>
        <taxon>Ericales</taxon>
        <taxon>Theaceae</taxon>
        <taxon>Camellia</taxon>
    </lineage>
</organism>
<dbReference type="Proteomes" id="UP001060215">
    <property type="component" value="Chromosome 9"/>
</dbReference>
<evidence type="ECO:0000313" key="1">
    <source>
        <dbReference type="EMBL" id="KAI8002803.1"/>
    </source>
</evidence>
<comment type="caution">
    <text evidence="1">The sequence shown here is derived from an EMBL/GenBank/DDBJ whole genome shotgun (WGS) entry which is preliminary data.</text>
</comment>
<sequence length="110" mass="12499">MICLLNSLLSRPLFFPILFRLILNCVPTSNGTIASDDGVDEDEVQKLVQWAIDTARLDPSPPTGSDNNDNDSNDDNDIDIDIDDHQNEEEEEEEEEENMFVCAEMFTEFN</sequence>
<evidence type="ECO:0000313" key="2">
    <source>
        <dbReference type="Proteomes" id="UP001060215"/>
    </source>
</evidence>